<gene>
    <name evidence="2" type="ORF">BJ982_003727</name>
</gene>
<feature type="transmembrane region" description="Helical" evidence="1">
    <location>
        <begin position="35"/>
        <end position="56"/>
    </location>
</feature>
<organism evidence="2 3">
    <name type="scientific">Sphaerisporangium siamense</name>
    <dbReference type="NCBI Taxonomy" id="795645"/>
    <lineage>
        <taxon>Bacteria</taxon>
        <taxon>Bacillati</taxon>
        <taxon>Actinomycetota</taxon>
        <taxon>Actinomycetes</taxon>
        <taxon>Streptosporangiales</taxon>
        <taxon>Streptosporangiaceae</taxon>
        <taxon>Sphaerisporangium</taxon>
    </lineage>
</organism>
<dbReference type="RefSeq" id="WP_184881752.1">
    <property type="nucleotide sequence ID" value="NZ_BOOV01000026.1"/>
</dbReference>
<keyword evidence="1" id="KW-0472">Membrane</keyword>
<protein>
    <submittedName>
        <fullName evidence="2">Uncharacterized protein</fullName>
    </submittedName>
</protein>
<name>A0A7W7DB80_9ACTN</name>
<sequence>MKISTVAVVTLVTAAAWAPLIIEFATPVEVLDVKLFTTALAVGLLAPTCGVMLYLVTRIEAALWANAARVETALDRHAKLLKEQILTVERFFSIGIRSKRIAEIQADEMHGPADTGPFSPWRN</sequence>
<dbReference type="EMBL" id="JACHND010000001">
    <property type="protein sequence ID" value="MBB4702183.1"/>
    <property type="molecule type" value="Genomic_DNA"/>
</dbReference>
<keyword evidence="3" id="KW-1185">Reference proteome</keyword>
<proteinExistence type="predicted"/>
<evidence type="ECO:0000256" key="1">
    <source>
        <dbReference type="SAM" id="Phobius"/>
    </source>
</evidence>
<accession>A0A7W7DB80</accession>
<keyword evidence="1" id="KW-1133">Transmembrane helix</keyword>
<dbReference type="Proteomes" id="UP000542210">
    <property type="component" value="Unassembled WGS sequence"/>
</dbReference>
<dbReference type="AlphaFoldDB" id="A0A7W7DB80"/>
<evidence type="ECO:0000313" key="2">
    <source>
        <dbReference type="EMBL" id="MBB4702183.1"/>
    </source>
</evidence>
<comment type="caution">
    <text evidence="2">The sequence shown here is derived from an EMBL/GenBank/DDBJ whole genome shotgun (WGS) entry which is preliminary data.</text>
</comment>
<keyword evidence="1" id="KW-0812">Transmembrane</keyword>
<evidence type="ECO:0000313" key="3">
    <source>
        <dbReference type="Proteomes" id="UP000542210"/>
    </source>
</evidence>
<reference evidence="2 3" key="1">
    <citation type="submission" date="2020-08" db="EMBL/GenBank/DDBJ databases">
        <title>Sequencing the genomes of 1000 actinobacteria strains.</title>
        <authorList>
            <person name="Klenk H.-P."/>
        </authorList>
    </citation>
    <scope>NUCLEOTIDE SEQUENCE [LARGE SCALE GENOMIC DNA]</scope>
    <source>
        <strain evidence="2 3">DSM 45784</strain>
    </source>
</reference>